<gene>
    <name evidence="3" type="ORF">SAMN04488546_0400</name>
</gene>
<sequence length="544" mass="59107">MTVERTVRLQFDESARTAGTHSNLSAVRSDGAALWVAGDETATIERLVADAPGEPHRYAQQTGFRLADLVELPAPGDEEDEEDEADIEGLARDGCFLWAVGSHSLRRKQIKTGHSGDKALRRLAAVTGQPNRQLLVRLPVGVVDGLPTVVRELEQGGVRHRAASFGLHGTDLRDVLADDEHLGAFLPLPGKDNGLDVEGIAVAGPRVYLGLRGPVLRGWAVVLELRPEVDPDAPERLRLTAFEDSRPYRKHVLRLRGLGVRDLCPHGDDLLVLAGPTMDLDGPVHVYRWHGALRADSPQVVRGDLLTRELDLPYGDGHDHAEGIGVLGPADGPRLLVVYDSPSPARLTDDGSVLADVVRLPGAPGGSAPDTGGVPSAQEPPAGSAARGAASPDVHLREITDDNREAVRALRVRGRQKRFVASVSRSLRDAAGTPKAEPWYRAVYCGDEPVGFVMLSWKPRRGRYRGRHFLWRLLIDKRYQGRGIGRAVLTQLVDLVRADGGTELLTSYEPGKGGPWPFYERFGFRPTGEEDDGEIVLRLPLPAP</sequence>
<name>A0A1H9Z3F3_9ACTN</name>
<dbReference type="Proteomes" id="UP000198507">
    <property type="component" value="Unassembled WGS sequence"/>
</dbReference>
<evidence type="ECO:0000256" key="1">
    <source>
        <dbReference type="SAM" id="MobiDB-lite"/>
    </source>
</evidence>
<dbReference type="InterPro" id="IPR022060">
    <property type="entry name" value="DUF3616"/>
</dbReference>
<keyword evidence="3" id="KW-0808">Transferase</keyword>
<dbReference type="Gene3D" id="3.40.630.30">
    <property type="match status" value="1"/>
</dbReference>
<dbReference type="InterPro" id="IPR000182">
    <property type="entry name" value="GNAT_dom"/>
</dbReference>
<keyword evidence="4" id="KW-1185">Reference proteome</keyword>
<feature type="region of interest" description="Disordered" evidence="1">
    <location>
        <begin position="359"/>
        <end position="394"/>
    </location>
</feature>
<dbReference type="GO" id="GO:0016747">
    <property type="term" value="F:acyltransferase activity, transferring groups other than amino-acyl groups"/>
    <property type="evidence" value="ECO:0007669"/>
    <property type="project" value="InterPro"/>
</dbReference>
<protein>
    <submittedName>
        <fullName evidence="3">Acetyltransferase (GNAT) family protein</fullName>
    </submittedName>
</protein>
<feature type="domain" description="N-acetyltransferase" evidence="2">
    <location>
        <begin position="394"/>
        <end position="542"/>
    </location>
</feature>
<accession>A0A1H9Z3F3</accession>
<dbReference type="Gene3D" id="1.10.287.900">
    <property type="entry name" value="The crystal structure of the spermine/spermidine acetyltransferase from enterococcus faecali"/>
    <property type="match status" value="1"/>
</dbReference>
<dbReference type="Pfam" id="PF12275">
    <property type="entry name" value="DUF3616"/>
    <property type="match status" value="1"/>
</dbReference>
<dbReference type="InterPro" id="IPR016181">
    <property type="entry name" value="Acyl_CoA_acyltransferase"/>
</dbReference>
<reference evidence="4" key="1">
    <citation type="submission" date="2016-10" db="EMBL/GenBank/DDBJ databases">
        <authorList>
            <person name="Varghese N."/>
            <person name="Submissions S."/>
        </authorList>
    </citation>
    <scope>NUCLEOTIDE SEQUENCE [LARGE SCALE GENOMIC DNA]</scope>
    <source>
        <strain evidence="4">DSM 44209</strain>
    </source>
</reference>
<organism evidence="3 4">
    <name type="scientific">Geodermatophilus poikilotrophus</name>
    <dbReference type="NCBI Taxonomy" id="1333667"/>
    <lineage>
        <taxon>Bacteria</taxon>
        <taxon>Bacillati</taxon>
        <taxon>Actinomycetota</taxon>
        <taxon>Actinomycetes</taxon>
        <taxon>Geodermatophilales</taxon>
        <taxon>Geodermatophilaceae</taxon>
        <taxon>Geodermatophilus</taxon>
    </lineage>
</organism>
<dbReference type="Pfam" id="PF00583">
    <property type="entry name" value="Acetyltransf_1"/>
    <property type="match status" value="1"/>
</dbReference>
<dbReference type="RefSeq" id="WP_217638015.1">
    <property type="nucleotide sequence ID" value="NZ_FOIE01000001.1"/>
</dbReference>
<proteinExistence type="predicted"/>
<dbReference type="SUPFAM" id="SSF55729">
    <property type="entry name" value="Acyl-CoA N-acyltransferases (Nat)"/>
    <property type="match status" value="1"/>
</dbReference>
<dbReference type="InterPro" id="IPR027455">
    <property type="entry name" value="Sper_AcTfrase_N"/>
</dbReference>
<evidence type="ECO:0000313" key="4">
    <source>
        <dbReference type="Proteomes" id="UP000198507"/>
    </source>
</evidence>
<evidence type="ECO:0000313" key="3">
    <source>
        <dbReference type="EMBL" id="SES75935.1"/>
    </source>
</evidence>
<feature type="compositionally biased region" description="Low complexity" evidence="1">
    <location>
        <begin position="380"/>
        <end position="392"/>
    </location>
</feature>
<dbReference type="CDD" id="cd04301">
    <property type="entry name" value="NAT_SF"/>
    <property type="match status" value="1"/>
</dbReference>
<dbReference type="AlphaFoldDB" id="A0A1H9Z3F3"/>
<dbReference type="PROSITE" id="PS51186">
    <property type="entry name" value="GNAT"/>
    <property type="match status" value="1"/>
</dbReference>
<dbReference type="EMBL" id="FOIE01000001">
    <property type="protein sequence ID" value="SES75935.1"/>
    <property type="molecule type" value="Genomic_DNA"/>
</dbReference>
<evidence type="ECO:0000259" key="2">
    <source>
        <dbReference type="PROSITE" id="PS51186"/>
    </source>
</evidence>